<reference evidence="1 2" key="1">
    <citation type="submission" date="2019-06" db="EMBL/GenBank/DDBJ databases">
        <title>Sorghum-associated microbial communities from plants grown in Nebraska, USA.</title>
        <authorList>
            <person name="Schachtman D."/>
        </authorList>
    </citation>
    <scope>NUCLEOTIDE SEQUENCE [LARGE SCALE GENOMIC DNA]</scope>
    <source>
        <strain evidence="1 2">2482</strain>
    </source>
</reference>
<gene>
    <name evidence="1" type="ORF">FB550_10197</name>
</gene>
<evidence type="ECO:0000313" key="1">
    <source>
        <dbReference type="EMBL" id="TWE08083.1"/>
    </source>
</evidence>
<evidence type="ECO:0000313" key="2">
    <source>
        <dbReference type="Proteomes" id="UP000319671"/>
    </source>
</evidence>
<name>A0A561DXJ5_9BACI</name>
<keyword evidence="2" id="KW-1185">Reference proteome</keyword>
<accession>A0A561DXJ5</accession>
<dbReference type="Proteomes" id="UP000319671">
    <property type="component" value="Unassembled WGS sequence"/>
</dbReference>
<sequence length="30" mass="3487">MKALKKIALTMRYYDFSLKNVDKQLAGLVQ</sequence>
<proteinExistence type="predicted"/>
<dbReference type="EMBL" id="VIVN01000001">
    <property type="protein sequence ID" value="TWE08083.1"/>
    <property type="molecule type" value="Genomic_DNA"/>
</dbReference>
<dbReference type="AlphaFoldDB" id="A0A561DXJ5"/>
<protein>
    <submittedName>
        <fullName evidence="1">Uncharacterized protein</fullName>
    </submittedName>
</protein>
<comment type="caution">
    <text evidence="1">The sequence shown here is derived from an EMBL/GenBank/DDBJ whole genome shotgun (WGS) entry which is preliminary data.</text>
</comment>
<organism evidence="1 2">
    <name type="scientific">Neobacillus bataviensis</name>
    <dbReference type="NCBI Taxonomy" id="220685"/>
    <lineage>
        <taxon>Bacteria</taxon>
        <taxon>Bacillati</taxon>
        <taxon>Bacillota</taxon>
        <taxon>Bacilli</taxon>
        <taxon>Bacillales</taxon>
        <taxon>Bacillaceae</taxon>
        <taxon>Neobacillus</taxon>
    </lineage>
</organism>